<evidence type="ECO:0000256" key="7">
    <source>
        <dbReference type="ARBA" id="ARBA00022741"/>
    </source>
</evidence>
<keyword evidence="11 12" id="KW-0030">Aminoacyl-tRNA synthetase</keyword>
<keyword evidence="4 12" id="KW-0963">Cytoplasm</keyword>
<comment type="subunit">
    <text evidence="3 12">Monomer.</text>
</comment>
<feature type="binding site" evidence="12">
    <location>
        <position position="258"/>
    </location>
    <ligand>
        <name>Zn(2+)</name>
        <dbReference type="ChEBI" id="CHEBI:29105"/>
    </ligand>
</feature>
<dbReference type="GO" id="GO:0004817">
    <property type="term" value="F:cysteine-tRNA ligase activity"/>
    <property type="evidence" value="ECO:0007669"/>
    <property type="project" value="UniProtKB-UniRule"/>
</dbReference>
<protein>
    <recommendedName>
        <fullName evidence="12">Cysteine--tRNA ligase</fullName>
        <ecNumber evidence="12">6.1.1.16</ecNumber>
    </recommendedName>
    <alternativeName>
        <fullName evidence="12">Cysteinyl-tRNA synthetase</fullName>
        <shortName evidence="12">CysRS</shortName>
    </alternativeName>
</protein>
<dbReference type="CDD" id="cd00672">
    <property type="entry name" value="CysRS_core"/>
    <property type="match status" value="1"/>
</dbReference>
<accession>A0A1F8CZH4</accession>
<comment type="caution">
    <text evidence="16">The sequence shown here is derived from an EMBL/GenBank/DDBJ whole genome shotgun (WGS) entry which is preliminary data.</text>
</comment>
<proteinExistence type="inferred from homology"/>
<gene>
    <name evidence="12" type="primary">cysS</name>
    <name evidence="16" type="ORF">A2361_02635</name>
</gene>
<keyword evidence="8 12" id="KW-0862">Zinc</keyword>
<feature type="binding site" evidence="12">
    <location>
        <position position="30"/>
    </location>
    <ligand>
        <name>Zn(2+)</name>
        <dbReference type="ChEBI" id="CHEBI:29105"/>
    </ligand>
</feature>
<name>A0A1F8CZH4_9BACT</name>
<feature type="binding site" evidence="12">
    <location>
        <position position="262"/>
    </location>
    <ligand>
        <name>Zn(2+)</name>
        <dbReference type="ChEBI" id="CHEBI:29105"/>
    </ligand>
</feature>
<feature type="short sequence motif" description="'HIGH' region" evidence="12">
    <location>
        <begin position="32"/>
        <end position="42"/>
    </location>
</feature>
<dbReference type="SUPFAM" id="SSF52374">
    <property type="entry name" value="Nucleotidylyl transferase"/>
    <property type="match status" value="1"/>
</dbReference>
<keyword evidence="10 12" id="KW-0648">Protein biosynthesis</keyword>
<comment type="cofactor">
    <cofactor evidence="12">
        <name>Zn(2+)</name>
        <dbReference type="ChEBI" id="CHEBI:29105"/>
    </cofactor>
    <text evidence="12">Binds 1 zinc ion per subunit.</text>
</comment>
<evidence type="ECO:0000256" key="9">
    <source>
        <dbReference type="ARBA" id="ARBA00022840"/>
    </source>
</evidence>
<evidence type="ECO:0000259" key="15">
    <source>
        <dbReference type="Pfam" id="PF09190"/>
    </source>
</evidence>
<dbReference type="PANTHER" id="PTHR10890">
    <property type="entry name" value="CYSTEINYL-TRNA SYNTHETASE"/>
    <property type="match status" value="1"/>
</dbReference>
<evidence type="ECO:0000256" key="5">
    <source>
        <dbReference type="ARBA" id="ARBA00022598"/>
    </source>
</evidence>
<dbReference type="AlphaFoldDB" id="A0A1F8CZH4"/>
<evidence type="ECO:0000313" key="17">
    <source>
        <dbReference type="Proteomes" id="UP000178848"/>
    </source>
</evidence>
<dbReference type="Pfam" id="PF09190">
    <property type="entry name" value="DALR_2"/>
    <property type="match status" value="1"/>
</dbReference>
<feature type="domain" description="tRNA synthetases class I catalytic" evidence="14">
    <location>
        <begin position="18"/>
        <end position="338"/>
    </location>
</feature>
<feature type="short sequence motif" description="'KMSKS' region" evidence="12">
    <location>
        <begin position="290"/>
        <end position="294"/>
    </location>
</feature>
<evidence type="ECO:0000256" key="13">
    <source>
        <dbReference type="SAM" id="Coils"/>
    </source>
</evidence>
<reference evidence="16 17" key="1">
    <citation type="journal article" date="2016" name="Nat. Commun.">
        <title>Thousands of microbial genomes shed light on interconnected biogeochemical processes in an aquifer system.</title>
        <authorList>
            <person name="Anantharaman K."/>
            <person name="Brown C.T."/>
            <person name="Hug L.A."/>
            <person name="Sharon I."/>
            <person name="Castelle C.J."/>
            <person name="Probst A.J."/>
            <person name="Thomas B.C."/>
            <person name="Singh A."/>
            <person name="Wilkins M.J."/>
            <person name="Karaoz U."/>
            <person name="Brodie E.L."/>
            <person name="Williams K.H."/>
            <person name="Hubbard S.S."/>
            <person name="Banfield J.F."/>
        </authorList>
    </citation>
    <scope>NUCLEOTIDE SEQUENCE [LARGE SCALE GENOMIC DNA]</scope>
</reference>
<keyword evidence="7 12" id="KW-0547">Nucleotide-binding</keyword>
<dbReference type="InterPro" id="IPR015273">
    <property type="entry name" value="Cys-tRNA-synt_Ia_DALR"/>
</dbReference>
<evidence type="ECO:0000256" key="8">
    <source>
        <dbReference type="ARBA" id="ARBA00022833"/>
    </source>
</evidence>
<dbReference type="HAMAP" id="MF_00041">
    <property type="entry name" value="Cys_tRNA_synth"/>
    <property type="match status" value="1"/>
</dbReference>
<dbReference type="InterPro" id="IPR009080">
    <property type="entry name" value="tRNAsynth_Ia_anticodon-bd"/>
</dbReference>
<dbReference type="Gene3D" id="3.40.50.620">
    <property type="entry name" value="HUPs"/>
    <property type="match status" value="1"/>
</dbReference>
<evidence type="ECO:0000313" key="16">
    <source>
        <dbReference type="EMBL" id="OGM81219.1"/>
    </source>
</evidence>
<comment type="subcellular location">
    <subcellularLocation>
        <location evidence="1 12">Cytoplasm</location>
    </subcellularLocation>
</comment>
<evidence type="ECO:0000256" key="3">
    <source>
        <dbReference type="ARBA" id="ARBA00011245"/>
    </source>
</evidence>
<dbReference type="Proteomes" id="UP000178848">
    <property type="component" value="Unassembled WGS sequence"/>
</dbReference>
<keyword evidence="5 12" id="KW-0436">Ligase</keyword>
<evidence type="ECO:0000256" key="2">
    <source>
        <dbReference type="ARBA" id="ARBA00005594"/>
    </source>
</evidence>
<keyword evidence="9 12" id="KW-0067">ATP-binding</keyword>
<dbReference type="InterPro" id="IPR014729">
    <property type="entry name" value="Rossmann-like_a/b/a_fold"/>
</dbReference>
<feature type="domain" description="Cysteinyl-tRNA synthetase class Ia DALR" evidence="15">
    <location>
        <begin position="374"/>
        <end position="396"/>
    </location>
</feature>
<evidence type="ECO:0000256" key="11">
    <source>
        <dbReference type="ARBA" id="ARBA00023146"/>
    </source>
</evidence>
<evidence type="ECO:0000256" key="4">
    <source>
        <dbReference type="ARBA" id="ARBA00022490"/>
    </source>
</evidence>
<feature type="coiled-coil region" evidence="13">
    <location>
        <begin position="334"/>
        <end position="361"/>
    </location>
</feature>
<dbReference type="InterPro" id="IPR024909">
    <property type="entry name" value="Cys-tRNA/MSH_ligase"/>
</dbReference>
<dbReference type="GO" id="GO:0005829">
    <property type="term" value="C:cytosol"/>
    <property type="evidence" value="ECO:0007669"/>
    <property type="project" value="TreeGrafter"/>
</dbReference>
<keyword evidence="13" id="KW-0175">Coiled coil</keyword>
<dbReference type="GO" id="GO:0008270">
    <property type="term" value="F:zinc ion binding"/>
    <property type="evidence" value="ECO:0007669"/>
    <property type="project" value="UniProtKB-UniRule"/>
</dbReference>
<comment type="similarity">
    <text evidence="2 12">Belongs to the class-I aminoacyl-tRNA synthetase family.</text>
</comment>
<keyword evidence="6 12" id="KW-0479">Metal-binding</keyword>
<dbReference type="PANTHER" id="PTHR10890:SF3">
    <property type="entry name" value="CYSTEINE--TRNA LIGASE, CYTOPLASMIC"/>
    <property type="match status" value="1"/>
</dbReference>
<feature type="binding site" evidence="12">
    <location>
        <position position="233"/>
    </location>
    <ligand>
        <name>Zn(2+)</name>
        <dbReference type="ChEBI" id="CHEBI:29105"/>
    </ligand>
</feature>
<dbReference type="EMBL" id="MGHZ01000014">
    <property type="protein sequence ID" value="OGM81219.1"/>
    <property type="molecule type" value="Genomic_DNA"/>
</dbReference>
<dbReference type="SUPFAM" id="SSF47323">
    <property type="entry name" value="Anticodon-binding domain of a subclass of class I aminoacyl-tRNA synthetases"/>
    <property type="match status" value="1"/>
</dbReference>
<evidence type="ECO:0000256" key="1">
    <source>
        <dbReference type="ARBA" id="ARBA00004496"/>
    </source>
</evidence>
<evidence type="ECO:0000259" key="14">
    <source>
        <dbReference type="Pfam" id="PF01406"/>
    </source>
</evidence>
<feature type="binding site" evidence="12">
    <location>
        <position position="293"/>
    </location>
    <ligand>
        <name>ATP</name>
        <dbReference type="ChEBI" id="CHEBI:30616"/>
    </ligand>
</feature>
<evidence type="ECO:0000256" key="10">
    <source>
        <dbReference type="ARBA" id="ARBA00022917"/>
    </source>
</evidence>
<dbReference type="NCBIfam" id="TIGR00435">
    <property type="entry name" value="cysS"/>
    <property type="match status" value="1"/>
</dbReference>
<dbReference type="InterPro" id="IPR032678">
    <property type="entry name" value="tRNA-synt_1_cat_dom"/>
</dbReference>
<dbReference type="Pfam" id="PF01406">
    <property type="entry name" value="tRNA-synt_1e"/>
    <property type="match status" value="1"/>
</dbReference>
<sequence length="479" mass="54790">MSDIYLTNTLTRKKEKFVSIDPPNVGLYSCGPTVYLSSHIGHMRSYVGVDILKRILKLNGYQVKHVMNITDVGHLTSDNDTGEDKVEKTARETGKSAWDIAKFYTDQFFSFTDSLNIERPDVVCKATDHIGEQIDLIKKLEEKGFTYKTSDGIYFDTSKLSDYGKLTGGKEGIKAGARVEMAEKKNPTDFALWKFSYSQGRSFDSAQDDSSNRRQMEWESPWGKGFPGWHIECSAMSMKYLGETFDIHTGGIDHIPVHHTNEIAQSETATGKPFVKYWIHFEFLMVDGKKMSKSLGNIYTVDEVREKGFDPISLRYLYLTAHYRDPLNFTWESLESAQNALENLRKILTGLKSQLRTQLSEEKNEKLEKYRSDFLEAVNDDLNTPKALAVLWEMVKSNIPSPDKYDLAMNFDEVFGLGLSKTQKLQEAKTPNNIKVLIEKREKLRKEGKFEESDEVRKKIESKGYKVEDTDSGPKIRKD</sequence>
<evidence type="ECO:0000256" key="12">
    <source>
        <dbReference type="HAMAP-Rule" id="MF_00041"/>
    </source>
</evidence>
<dbReference type="EC" id="6.1.1.16" evidence="12"/>
<dbReference type="InterPro" id="IPR015803">
    <property type="entry name" value="Cys-tRNA-ligase"/>
</dbReference>
<evidence type="ECO:0000256" key="6">
    <source>
        <dbReference type="ARBA" id="ARBA00022723"/>
    </source>
</evidence>
<comment type="catalytic activity">
    <reaction evidence="12">
        <text>tRNA(Cys) + L-cysteine + ATP = L-cysteinyl-tRNA(Cys) + AMP + diphosphate</text>
        <dbReference type="Rhea" id="RHEA:17773"/>
        <dbReference type="Rhea" id="RHEA-COMP:9661"/>
        <dbReference type="Rhea" id="RHEA-COMP:9679"/>
        <dbReference type="ChEBI" id="CHEBI:30616"/>
        <dbReference type="ChEBI" id="CHEBI:33019"/>
        <dbReference type="ChEBI" id="CHEBI:35235"/>
        <dbReference type="ChEBI" id="CHEBI:78442"/>
        <dbReference type="ChEBI" id="CHEBI:78517"/>
        <dbReference type="ChEBI" id="CHEBI:456215"/>
        <dbReference type="EC" id="6.1.1.16"/>
    </reaction>
</comment>
<organism evidence="16 17">
    <name type="scientific">Candidatus Woesebacteria bacterium RIFOXYB1_FULL_40_26</name>
    <dbReference type="NCBI Taxonomy" id="1802539"/>
    <lineage>
        <taxon>Bacteria</taxon>
        <taxon>Candidatus Woeseibacteriota</taxon>
    </lineage>
</organism>
<dbReference type="PRINTS" id="PR00983">
    <property type="entry name" value="TRNASYNTHCYS"/>
</dbReference>
<dbReference type="GO" id="GO:0006423">
    <property type="term" value="P:cysteinyl-tRNA aminoacylation"/>
    <property type="evidence" value="ECO:0007669"/>
    <property type="project" value="UniProtKB-UniRule"/>
</dbReference>
<dbReference type="Gene3D" id="1.20.120.1910">
    <property type="entry name" value="Cysteine-tRNA ligase, C-terminal anti-codon recognition domain"/>
    <property type="match status" value="1"/>
</dbReference>
<dbReference type="GO" id="GO:0005524">
    <property type="term" value="F:ATP binding"/>
    <property type="evidence" value="ECO:0007669"/>
    <property type="project" value="UniProtKB-UniRule"/>
</dbReference>